<dbReference type="Pfam" id="PF00023">
    <property type="entry name" value="Ank"/>
    <property type="match status" value="1"/>
</dbReference>
<evidence type="ECO:0008006" key="7">
    <source>
        <dbReference type="Google" id="ProtNLM"/>
    </source>
</evidence>
<evidence type="ECO:0000256" key="4">
    <source>
        <dbReference type="SAM" id="SignalP"/>
    </source>
</evidence>
<accession>A0ABV0G320</accession>
<proteinExistence type="predicted"/>
<feature type="chain" id="PRO_5045334649" description="Ankyrin repeat domain-containing protein" evidence="4">
    <location>
        <begin position="24"/>
        <end position="316"/>
    </location>
</feature>
<evidence type="ECO:0000256" key="1">
    <source>
        <dbReference type="ARBA" id="ARBA00022737"/>
    </source>
</evidence>
<organism evidence="5 6">
    <name type="scientific">Roseateles paludis</name>
    <dbReference type="NCBI Taxonomy" id="3145238"/>
    <lineage>
        <taxon>Bacteria</taxon>
        <taxon>Pseudomonadati</taxon>
        <taxon>Pseudomonadota</taxon>
        <taxon>Betaproteobacteria</taxon>
        <taxon>Burkholderiales</taxon>
        <taxon>Sphaerotilaceae</taxon>
        <taxon>Roseateles</taxon>
    </lineage>
</organism>
<feature type="signal peptide" evidence="4">
    <location>
        <begin position="1"/>
        <end position="23"/>
    </location>
</feature>
<evidence type="ECO:0000313" key="5">
    <source>
        <dbReference type="EMBL" id="MEO3692121.1"/>
    </source>
</evidence>
<sequence length="316" mass="34065">MPNRSTWGIATLVGLLAAGGAWTVASSDSSTAASVPQQLFQKSDVAALADAAAKGRVADIRRILDAGVNVNSKGMRGLTPLGYALIRHNLDGAQALLKHGADPNFTYEDDVYKEPLPFILIVAAKGSAEELALLLQYGGNANARAPIRRDAAPDRQYEGDSVLIESASDLAKVKALVQHGADVNYVPHPDSASTSRSAAIVKAAGLAQLEVVDFLLDHGAIDLDETVDALQGRPWAVEQRAQLMEVMRKLREKGGRIYASYRPLRSEKLEAYPPQDTPTEWISPGFLDMREVWKNRLQRWEKQGKPAGSGGSSTRA</sequence>
<keyword evidence="6" id="KW-1185">Reference proteome</keyword>
<gene>
    <name evidence="5" type="ORF">ABDJ85_11625</name>
</gene>
<keyword evidence="4" id="KW-0732">Signal</keyword>
<dbReference type="EMBL" id="JBDPZD010000003">
    <property type="protein sequence ID" value="MEO3692121.1"/>
    <property type="molecule type" value="Genomic_DNA"/>
</dbReference>
<evidence type="ECO:0000256" key="2">
    <source>
        <dbReference type="ARBA" id="ARBA00023043"/>
    </source>
</evidence>
<keyword evidence="1" id="KW-0677">Repeat</keyword>
<dbReference type="PANTHER" id="PTHR24171">
    <property type="entry name" value="ANKYRIN REPEAT DOMAIN-CONTAINING PROTEIN 39-RELATED"/>
    <property type="match status" value="1"/>
</dbReference>
<keyword evidence="2 3" id="KW-0040">ANK repeat</keyword>
<protein>
    <recommendedName>
        <fullName evidence="7">Ankyrin repeat domain-containing protein</fullName>
    </recommendedName>
</protein>
<dbReference type="Gene3D" id="1.25.40.20">
    <property type="entry name" value="Ankyrin repeat-containing domain"/>
    <property type="match status" value="2"/>
</dbReference>
<dbReference type="PROSITE" id="PS50088">
    <property type="entry name" value="ANK_REPEAT"/>
    <property type="match status" value="1"/>
</dbReference>
<dbReference type="SUPFAM" id="SSF48403">
    <property type="entry name" value="Ankyrin repeat"/>
    <property type="match status" value="1"/>
</dbReference>
<reference evidence="5 6" key="1">
    <citation type="submission" date="2024-05" db="EMBL/GenBank/DDBJ databases">
        <title>Roseateles sp. DJS-2-20 16S ribosomal RNA gene Genome sequencing and assembly.</title>
        <authorList>
            <person name="Woo H."/>
        </authorList>
    </citation>
    <scope>NUCLEOTIDE SEQUENCE [LARGE SCALE GENOMIC DNA]</scope>
    <source>
        <strain evidence="5 6">DJS-2-20</strain>
    </source>
</reference>
<evidence type="ECO:0000313" key="6">
    <source>
        <dbReference type="Proteomes" id="UP001495147"/>
    </source>
</evidence>
<dbReference type="PANTHER" id="PTHR24171:SF8">
    <property type="entry name" value="BRCA1-ASSOCIATED RING DOMAIN PROTEIN 1"/>
    <property type="match status" value="1"/>
</dbReference>
<dbReference type="Proteomes" id="UP001495147">
    <property type="component" value="Unassembled WGS sequence"/>
</dbReference>
<dbReference type="RefSeq" id="WP_347704947.1">
    <property type="nucleotide sequence ID" value="NZ_JBDPZD010000003.1"/>
</dbReference>
<feature type="repeat" description="ANK" evidence="3">
    <location>
        <begin position="76"/>
        <end position="108"/>
    </location>
</feature>
<comment type="caution">
    <text evidence="5">The sequence shown here is derived from an EMBL/GenBank/DDBJ whole genome shotgun (WGS) entry which is preliminary data.</text>
</comment>
<dbReference type="InterPro" id="IPR036770">
    <property type="entry name" value="Ankyrin_rpt-contain_sf"/>
</dbReference>
<evidence type="ECO:0000256" key="3">
    <source>
        <dbReference type="PROSITE-ProRule" id="PRU00023"/>
    </source>
</evidence>
<name>A0ABV0G320_9BURK</name>
<dbReference type="SMART" id="SM00248">
    <property type="entry name" value="ANK"/>
    <property type="match status" value="5"/>
</dbReference>
<dbReference type="PROSITE" id="PS50297">
    <property type="entry name" value="ANK_REP_REGION"/>
    <property type="match status" value="1"/>
</dbReference>
<dbReference type="InterPro" id="IPR002110">
    <property type="entry name" value="Ankyrin_rpt"/>
</dbReference>